<feature type="non-terminal residue" evidence="2">
    <location>
        <position position="279"/>
    </location>
</feature>
<sequence>MSAQSSSQHNNTTLGAVPRTPALVAATRLLETAINEESGGSFFGKLGPLGVALCDAYKDHETVVSYIAQDPLPAVQGHFEAFITELHQLLAEELCYPYPLEGGGAPEDIWWLLVALKWCVVFTVVELSGKTIKGRKALRDSLVVTVDAYRRYVGSLATGFARSFSKQGPREEPVATGPYLPPVPSPVQAGLVGYPGFAKVPDSAAPMVKVSIPPEQPGNAAGVQHGTANDASLLSGHTSGTEYVSALGAPIGGSRDELFFKGHRRAKQLADVSGIEPFD</sequence>
<evidence type="ECO:0000313" key="3">
    <source>
        <dbReference type="Proteomes" id="UP000007800"/>
    </source>
</evidence>
<evidence type="ECO:0000313" key="2">
    <source>
        <dbReference type="EMBL" id="EER14658.1"/>
    </source>
</evidence>
<dbReference type="EMBL" id="GG673989">
    <property type="protein sequence ID" value="EER14658.1"/>
    <property type="molecule type" value="Genomic_DNA"/>
</dbReference>
<keyword evidence="3" id="KW-1185">Reference proteome</keyword>
<reference evidence="2 3" key="1">
    <citation type="submission" date="2008-07" db="EMBL/GenBank/DDBJ databases">
        <authorList>
            <person name="El-Sayed N."/>
            <person name="Caler E."/>
            <person name="Inman J."/>
            <person name="Amedeo P."/>
            <person name="Hass B."/>
            <person name="Wortman J."/>
        </authorList>
    </citation>
    <scope>NUCLEOTIDE SEQUENCE [LARGE SCALE GENOMIC DNA]</scope>
    <source>
        <strain evidence="3">ATCC 50983 / TXsc</strain>
    </source>
</reference>
<evidence type="ECO:0000256" key="1">
    <source>
        <dbReference type="SAM" id="MobiDB-lite"/>
    </source>
</evidence>
<gene>
    <name evidence="2" type="ORF">Pmar_PMAR013815</name>
</gene>
<dbReference type="AlphaFoldDB" id="C5KLI5"/>
<dbReference type="Proteomes" id="UP000007800">
    <property type="component" value="Unassembled WGS sequence"/>
</dbReference>
<feature type="region of interest" description="Disordered" evidence="1">
    <location>
        <begin position="215"/>
        <end position="234"/>
    </location>
</feature>
<proteinExistence type="predicted"/>
<dbReference type="GeneID" id="9045687"/>
<protein>
    <submittedName>
        <fullName evidence="2">Uncharacterized protein</fullName>
    </submittedName>
</protein>
<organism evidence="3">
    <name type="scientific">Perkinsus marinus (strain ATCC 50983 / TXsc)</name>
    <dbReference type="NCBI Taxonomy" id="423536"/>
    <lineage>
        <taxon>Eukaryota</taxon>
        <taxon>Sar</taxon>
        <taxon>Alveolata</taxon>
        <taxon>Perkinsozoa</taxon>
        <taxon>Perkinsea</taxon>
        <taxon>Perkinsida</taxon>
        <taxon>Perkinsidae</taxon>
        <taxon>Perkinsus</taxon>
    </lineage>
</organism>
<dbReference type="InParanoid" id="C5KLI5"/>
<dbReference type="RefSeq" id="XP_002782862.1">
    <property type="nucleotide sequence ID" value="XM_002782816.1"/>
</dbReference>
<name>C5KLI5_PERM5</name>
<accession>C5KLI5</accession>